<dbReference type="PROSITE" id="PS50113">
    <property type="entry name" value="PAC"/>
    <property type="match status" value="1"/>
</dbReference>
<dbReference type="PROSITE" id="PS50887">
    <property type="entry name" value="GGDEF"/>
    <property type="match status" value="1"/>
</dbReference>
<keyword evidence="1" id="KW-0472">Membrane</keyword>
<evidence type="ECO:0000259" key="5">
    <source>
        <dbReference type="PROSITE" id="PS50887"/>
    </source>
</evidence>
<feature type="domain" description="GGDEF" evidence="5">
    <location>
        <begin position="461"/>
        <end position="594"/>
    </location>
</feature>
<dbReference type="Pfam" id="PF05228">
    <property type="entry name" value="CHASE4"/>
    <property type="match status" value="1"/>
</dbReference>
<gene>
    <name evidence="6" type="ORF">G5575_01165</name>
</gene>
<dbReference type="SMART" id="SM00091">
    <property type="entry name" value="PAS"/>
    <property type="match status" value="1"/>
</dbReference>
<dbReference type="InterPro" id="IPR000700">
    <property type="entry name" value="PAS-assoc_C"/>
</dbReference>
<feature type="domain" description="PAS" evidence="2">
    <location>
        <begin position="303"/>
        <end position="357"/>
    </location>
</feature>
<dbReference type="PROSITE" id="PS50883">
    <property type="entry name" value="EAL"/>
    <property type="match status" value="1"/>
</dbReference>
<dbReference type="InterPro" id="IPR000160">
    <property type="entry name" value="GGDEF_dom"/>
</dbReference>
<dbReference type="PROSITE" id="PS50112">
    <property type="entry name" value="PAS"/>
    <property type="match status" value="1"/>
</dbReference>
<sequence>MQKTADQLLTGKFNRRLMRSLFALSIAALVLVVTFSVLGAVSQNRLAIESSRQLAATALEVKQREIARNLEDYAYREDSYRNLHADFDYGWASASGNLGSNIFANLGYEMAFVISPDKQTLYATVEGQPQSLDAFEAIGSGLLPLVQEGAQRLAPAVGMLRSDDSVLLVAATAIRSPEKAMESLGRSDNSVLVFAKRLNGPLLTRIGSDYLLNRLRLSGPNAVDLGASLPLQTHGGEKIGQVTWVPEQPGYENLRTLLPLMGGCFLVFGLFAFLAMRYARRSSKELQSSARTIDAYSETLKKSEARFRDVAEASSDWIWECDKDLAITFVSARFGDVTGHADKVALGSTIENFFAPDFDNAEAKLHWAAIGSRKPFRDLRCSFRNAAGEKRICRVSARPIVSEDGQFQGYRGTAADITEEVEAQARAVHLSLHDLLTGLPNRALFRDRLQTACDEPLQQRSRIAVLCIDLDHFKHINDTLGHAAGDLVLQQVTSRLRQCVNATDTVARLGGDEFTVIQYGSFQPLDASVLGRRIIEKLSEPYLLDDKELFLGASIGIALVGEDGDTPTALLKNADIALYRAKQAGRGTARRFEPFMDQELRMRRSLEHDMRQAIAKDQLVLHYQPLVQLHSGEVVGVEALVRWNHPERGLVPPNHFIPLAEDTGLILSIGEWVLRTACQQAAQWPGLVVAVNLSPVQFKSRDLVETVSQILRETGLPPGRLELEITESVLLHDSAAALAVLERLKAAGVRIAMDDFGTGYSSLGYLNSFPFDKIKIDQSFIRDLDAEKSNAIVRSVVSLGQSLKMITTAEGVETVGQAEFLRQVGCEQVQGYLYSRPLPAEQLAPLLLGWVQGSASAA</sequence>
<dbReference type="PANTHER" id="PTHR44757:SF10">
    <property type="entry name" value="MEMBRANE PROTEIN"/>
    <property type="match status" value="1"/>
</dbReference>
<evidence type="ECO:0000313" key="7">
    <source>
        <dbReference type="Proteomes" id="UP000474802"/>
    </source>
</evidence>
<dbReference type="InterPro" id="IPR029787">
    <property type="entry name" value="Nucleotide_cyclase"/>
</dbReference>
<dbReference type="CDD" id="cd01948">
    <property type="entry name" value="EAL"/>
    <property type="match status" value="1"/>
</dbReference>
<dbReference type="InterPro" id="IPR001633">
    <property type="entry name" value="EAL_dom"/>
</dbReference>
<evidence type="ECO:0000313" key="6">
    <source>
        <dbReference type="EMBL" id="NGP16478.1"/>
    </source>
</evidence>
<dbReference type="Pfam" id="PF00990">
    <property type="entry name" value="GGDEF"/>
    <property type="match status" value="1"/>
</dbReference>
<dbReference type="CDD" id="cd01949">
    <property type="entry name" value="GGDEF"/>
    <property type="match status" value="1"/>
</dbReference>
<accession>A0A6M1SGZ7</accession>
<keyword evidence="1" id="KW-1133">Transmembrane helix</keyword>
<dbReference type="Pfam" id="PF08448">
    <property type="entry name" value="PAS_4"/>
    <property type="match status" value="1"/>
</dbReference>
<dbReference type="EMBL" id="JAALFG010000001">
    <property type="protein sequence ID" value="NGP16478.1"/>
    <property type="molecule type" value="Genomic_DNA"/>
</dbReference>
<organism evidence="6 7">
    <name type="scientific">Devosia aurantiaca</name>
    <dbReference type="NCBI Taxonomy" id="2714858"/>
    <lineage>
        <taxon>Bacteria</taxon>
        <taxon>Pseudomonadati</taxon>
        <taxon>Pseudomonadota</taxon>
        <taxon>Alphaproteobacteria</taxon>
        <taxon>Hyphomicrobiales</taxon>
        <taxon>Devosiaceae</taxon>
        <taxon>Devosia</taxon>
    </lineage>
</organism>
<dbReference type="InterPro" id="IPR052155">
    <property type="entry name" value="Biofilm_reg_signaling"/>
</dbReference>
<keyword evidence="1" id="KW-0812">Transmembrane</keyword>
<name>A0A6M1SGZ7_9HYPH</name>
<dbReference type="PANTHER" id="PTHR44757">
    <property type="entry name" value="DIGUANYLATE CYCLASE DGCP"/>
    <property type="match status" value="1"/>
</dbReference>
<reference evidence="6 7" key="1">
    <citation type="submission" date="2020-02" db="EMBL/GenBank/DDBJ databases">
        <authorList>
            <person name="Khan S.A."/>
            <person name="Jeon C.O."/>
            <person name="Chun B.H."/>
        </authorList>
    </citation>
    <scope>NUCLEOTIDE SEQUENCE [LARGE SCALE GENOMIC DNA]</scope>
    <source>
        <strain evidence="6 7">H239</strain>
    </source>
</reference>
<evidence type="ECO:0000259" key="4">
    <source>
        <dbReference type="PROSITE" id="PS50883"/>
    </source>
</evidence>
<dbReference type="NCBIfam" id="TIGR00254">
    <property type="entry name" value="GGDEF"/>
    <property type="match status" value="1"/>
</dbReference>
<protein>
    <submittedName>
        <fullName evidence="6">EAL domain-containing protein</fullName>
    </submittedName>
</protein>
<feature type="domain" description="PAC" evidence="3">
    <location>
        <begin position="377"/>
        <end position="429"/>
    </location>
</feature>
<dbReference type="Gene3D" id="3.20.20.450">
    <property type="entry name" value="EAL domain"/>
    <property type="match status" value="1"/>
</dbReference>
<feature type="domain" description="EAL" evidence="4">
    <location>
        <begin position="603"/>
        <end position="851"/>
    </location>
</feature>
<dbReference type="SMART" id="SM00086">
    <property type="entry name" value="PAC"/>
    <property type="match status" value="1"/>
</dbReference>
<dbReference type="Gene3D" id="3.30.450.20">
    <property type="entry name" value="PAS domain"/>
    <property type="match status" value="1"/>
</dbReference>
<dbReference type="SMART" id="SM00267">
    <property type="entry name" value="GGDEF"/>
    <property type="match status" value="1"/>
</dbReference>
<dbReference type="NCBIfam" id="TIGR00229">
    <property type="entry name" value="sensory_box"/>
    <property type="match status" value="1"/>
</dbReference>
<proteinExistence type="predicted"/>
<dbReference type="InterPro" id="IPR035919">
    <property type="entry name" value="EAL_sf"/>
</dbReference>
<comment type="caution">
    <text evidence="6">The sequence shown here is derived from an EMBL/GenBank/DDBJ whole genome shotgun (WGS) entry which is preliminary data.</text>
</comment>
<dbReference type="SMART" id="SM00052">
    <property type="entry name" value="EAL"/>
    <property type="match status" value="1"/>
</dbReference>
<dbReference type="Pfam" id="PF00563">
    <property type="entry name" value="EAL"/>
    <property type="match status" value="1"/>
</dbReference>
<dbReference type="InterPro" id="IPR007892">
    <property type="entry name" value="CHASE4"/>
</dbReference>
<evidence type="ECO:0000259" key="3">
    <source>
        <dbReference type="PROSITE" id="PS50113"/>
    </source>
</evidence>
<evidence type="ECO:0000259" key="2">
    <source>
        <dbReference type="PROSITE" id="PS50112"/>
    </source>
</evidence>
<dbReference type="SUPFAM" id="SSF55785">
    <property type="entry name" value="PYP-like sensor domain (PAS domain)"/>
    <property type="match status" value="1"/>
</dbReference>
<dbReference type="Gene3D" id="3.30.70.270">
    <property type="match status" value="1"/>
</dbReference>
<dbReference type="Proteomes" id="UP000474802">
    <property type="component" value="Unassembled WGS sequence"/>
</dbReference>
<dbReference type="SUPFAM" id="SSF55073">
    <property type="entry name" value="Nucleotide cyclase"/>
    <property type="match status" value="1"/>
</dbReference>
<dbReference type="FunFam" id="3.20.20.450:FF:000001">
    <property type="entry name" value="Cyclic di-GMP phosphodiesterase yahA"/>
    <property type="match status" value="1"/>
</dbReference>
<reference evidence="6 7" key="2">
    <citation type="submission" date="2020-03" db="EMBL/GenBank/DDBJ databases">
        <title>Devosia chinhatensis sp. nov., isolated from a hexachlorocyclohexane (HCH) dump site in India.</title>
        <authorList>
            <person name="Kumar M."/>
            <person name="Lal R."/>
        </authorList>
    </citation>
    <scope>NUCLEOTIDE SEQUENCE [LARGE SCALE GENOMIC DNA]</scope>
    <source>
        <strain evidence="6 7">H239</strain>
    </source>
</reference>
<keyword evidence="7" id="KW-1185">Reference proteome</keyword>
<dbReference type="AlphaFoldDB" id="A0A6M1SGZ7"/>
<dbReference type="InterPro" id="IPR013656">
    <property type="entry name" value="PAS_4"/>
</dbReference>
<dbReference type="InterPro" id="IPR035965">
    <property type="entry name" value="PAS-like_dom_sf"/>
</dbReference>
<dbReference type="InterPro" id="IPR001610">
    <property type="entry name" value="PAC"/>
</dbReference>
<dbReference type="InterPro" id="IPR000014">
    <property type="entry name" value="PAS"/>
</dbReference>
<feature type="transmembrane region" description="Helical" evidence="1">
    <location>
        <begin position="21"/>
        <end position="41"/>
    </location>
</feature>
<dbReference type="SUPFAM" id="SSF141868">
    <property type="entry name" value="EAL domain-like"/>
    <property type="match status" value="1"/>
</dbReference>
<dbReference type="InterPro" id="IPR043128">
    <property type="entry name" value="Rev_trsase/Diguanyl_cyclase"/>
</dbReference>
<evidence type="ECO:0000256" key="1">
    <source>
        <dbReference type="SAM" id="Phobius"/>
    </source>
</evidence>